<reference evidence="2" key="1">
    <citation type="journal article" date="2022" name="Mol. Ecol. Resour.">
        <title>The genomes of chicory, endive, great burdock and yacon provide insights into Asteraceae palaeo-polyploidization history and plant inulin production.</title>
        <authorList>
            <person name="Fan W."/>
            <person name="Wang S."/>
            <person name="Wang H."/>
            <person name="Wang A."/>
            <person name="Jiang F."/>
            <person name="Liu H."/>
            <person name="Zhao H."/>
            <person name="Xu D."/>
            <person name="Zhang Y."/>
        </authorList>
    </citation>
    <scope>NUCLEOTIDE SEQUENCE [LARGE SCALE GENOMIC DNA]</scope>
    <source>
        <strain evidence="2">cv. Yunnan</strain>
    </source>
</reference>
<name>A0ACB8XXX4_9ASTR</name>
<dbReference type="EMBL" id="CM042046">
    <property type="protein sequence ID" value="KAI3676121.1"/>
    <property type="molecule type" value="Genomic_DNA"/>
</dbReference>
<accession>A0ACB8XXX4</accession>
<proteinExistence type="predicted"/>
<gene>
    <name evidence="1" type="ORF">L1987_85720</name>
</gene>
<evidence type="ECO:0000313" key="1">
    <source>
        <dbReference type="EMBL" id="KAI3676121.1"/>
    </source>
</evidence>
<sequence>MVRKIDFCGVNAWYTTVVSMIQGVEKEMKIKVNMHSAKCRKDVMKIVTKLSGVDQVSVDLPKEMLVVIGDVDPVCVARCLRKKRWFAEIVSVGPKKDKKDENKTIPLICCNDPCGYGYYPVYPPSRQAEGCLIL</sequence>
<comment type="caution">
    <text evidence="1">The sequence shown here is derived from an EMBL/GenBank/DDBJ whole genome shotgun (WGS) entry which is preliminary data.</text>
</comment>
<keyword evidence="2" id="KW-1185">Reference proteome</keyword>
<dbReference type="Proteomes" id="UP001056120">
    <property type="component" value="Linkage Group LG29"/>
</dbReference>
<evidence type="ECO:0000313" key="2">
    <source>
        <dbReference type="Proteomes" id="UP001056120"/>
    </source>
</evidence>
<organism evidence="1 2">
    <name type="scientific">Smallanthus sonchifolius</name>
    <dbReference type="NCBI Taxonomy" id="185202"/>
    <lineage>
        <taxon>Eukaryota</taxon>
        <taxon>Viridiplantae</taxon>
        <taxon>Streptophyta</taxon>
        <taxon>Embryophyta</taxon>
        <taxon>Tracheophyta</taxon>
        <taxon>Spermatophyta</taxon>
        <taxon>Magnoliopsida</taxon>
        <taxon>eudicotyledons</taxon>
        <taxon>Gunneridae</taxon>
        <taxon>Pentapetalae</taxon>
        <taxon>asterids</taxon>
        <taxon>campanulids</taxon>
        <taxon>Asterales</taxon>
        <taxon>Asteraceae</taxon>
        <taxon>Asteroideae</taxon>
        <taxon>Heliantheae alliance</taxon>
        <taxon>Millerieae</taxon>
        <taxon>Smallanthus</taxon>
    </lineage>
</organism>
<protein>
    <submittedName>
        <fullName evidence="1">Uncharacterized protein</fullName>
    </submittedName>
</protein>
<reference evidence="1 2" key="2">
    <citation type="journal article" date="2022" name="Mol. Ecol. Resour.">
        <title>The genomes of chicory, endive, great burdock and yacon provide insights into Asteraceae paleo-polyploidization history and plant inulin production.</title>
        <authorList>
            <person name="Fan W."/>
            <person name="Wang S."/>
            <person name="Wang H."/>
            <person name="Wang A."/>
            <person name="Jiang F."/>
            <person name="Liu H."/>
            <person name="Zhao H."/>
            <person name="Xu D."/>
            <person name="Zhang Y."/>
        </authorList>
    </citation>
    <scope>NUCLEOTIDE SEQUENCE [LARGE SCALE GENOMIC DNA]</scope>
    <source>
        <strain evidence="2">cv. Yunnan</strain>
        <tissue evidence="1">Leaves</tissue>
    </source>
</reference>